<dbReference type="Proteomes" id="UP000050326">
    <property type="component" value="Unassembled WGS sequence"/>
</dbReference>
<dbReference type="SUPFAM" id="SSF46785">
    <property type="entry name" value="Winged helix' DNA-binding domain"/>
    <property type="match status" value="1"/>
</dbReference>
<dbReference type="CDD" id="cd07377">
    <property type="entry name" value="WHTH_GntR"/>
    <property type="match status" value="1"/>
</dbReference>
<dbReference type="Gene3D" id="1.10.10.10">
    <property type="entry name" value="Winged helix-like DNA-binding domain superfamily/Winged helix DNA-binding domain"/>
    <property type="match status" value="1"/>
</dbReference>
<gene>
    <name evidence="5" type="primary">mcbR</name>
    <name evidence="5" type="ORF">OXPF_23670</name>
</gene>
<keyword evidence="2" id="KW-0238">DNA-binding</keyword>
<dbReference type="PRINTS" id="PR00035">
    <property type="entry name" value="HTHGNTR"/>
</dbReference>
<dbReference type="InterPro" id="IPR036388">
    <property type="entry name" value="WH-like_DNA-bd_sf"/>
</dbReference>
<feature type="domain" description="HTH gntR-type" evidence="4">
    <location>
        <begin position="14"/>
        <end position="81"/>
    </location>
</feature>
<keyword evidence="1" id="KW-0805">Transcription regulation</keyword>
<keyword evidence="3" id="KW-0804">Transcription</keyword>
<evidence type="ECO:0000259" key="4">
    <source>
        <dbReference type="PROSITE" id="PS50949"/>
    </source>
</evidence>
<evidence type="ECO:0000256" key="1">
    <source>
        <dbReference type="ARBA" id="ARBA00023015"/>
    </source>
</evidence>
<dbReference type="SMART" id="SM00895">
    <property type="entry name" value="FCD"/>
    <property type="match status" value="1"/>
</dbReference>
<dbReference type="OrthoDB" id="9781630at2"/>
<dbReference type="InterPro" id="IPR000524">
    <property type="entry name" value="Tscrpt_reg_HTH_GntR"/>
</dbReference>
<dbReference type="InterPro" id="IPR008920">
    <property type="entry name" value="TF_FadR/GntR_C"/>
</dbReference>
<dbReference type="Pfam" id="PF07729">
    <property type="entry name" value="FCD"/>
    <property type="match status" value="1"/>
</dbReference>
<dbReference type="STRING" id="36849.OXPF_23670"/>
<sequence>MGDSLFKNDGTEKYSLRGKIFSILRQQILDGKYQSGDSLVETKLAEELGVSRTPIREAIRQLELEGLVDSVPNKGVIVKGITEKDIEDIYTIRKVLEGLAAKWAVEKFTEEELTELKDIFDLMEFYTRKNDIEQVAKLNTRFHEVIFKATKSSVLQNILTDFQYYVQWVRYESLRTPGRPQEALEEHKQIIDAFINRDAENAERLVTQHIINSSRNLMNIMKLKKINP</sequence>
<dbReference type="PANTHER" id="PTHR43537:SF24">
    <property type="entry name" value="GLUCONATE OPERON TRANSCRIPTIONAL REPRESSOR"/>
    <property type="match status" value="1"/>
</dbReference>
<dbReference type="EMBL" id="LKET01000032">
    <property type="protein sequence ID" value="KPU44199.1"/>
    <property type="molecule type" value="Genomic_DNA"/>
</dbReference>
<name>A0A0P8W854_9CLOT</name>
<comment type="caution">
    <text evidence="5">The sequence shown here is derived from an EMBL/GenBank/DDBJ whole genome shotgun (WGS) entry which is preliminary data.</text>
</comment>
<dbReference type="InterPro" id="IPR011711">
    <property type="entry name" value="GntR_C"/>
</dbReference>
<dbReference type="GO" id="GO:0003700">
    <property type="term" value="F:DNA-binding transcription factor activity"/>
    <property type="evidence" value="ECO:0007669"/>
    <property type="project" value="InterPro"/>
</dbReference>
<evidence type="ECO:0000313" key="6">
    <source>
        <dbReference type="Proteomes" id="UP000050326"/>
    </source>
</evidence>
<dbReference type="AlphaFoldDB" id="A0A0P8W854"/>
<dbReference type="PROSITE" id="PS50949">
    <property type="entry name" value="HTH_GNTR"/>
    <property type="match status" value="1"/>
</dbReference>
<dbReference type="SMART" id="SM00345">
    <property type="entry name" value="HTH_GNTR"/>
    <property type="match status" value="1"/>
</dbReference>
<reference evidence="5 6" key="1">
    <citation type="submission" date="2015-09" db="EMBL/GenBank/DDBJ databases">
        <title>Genome sequence of Oxobacter pfennigii DSM 3222.</title>
        <authorList>
            <person name="Poehlein A."/>
            <person name="Bengelsdorf F.R."/>
            <person name="Schiel-Bengelsdorf B."/>
            <person name="Duerre P."/>
            <person name="Daniel R."/>
        </authorList>
    </citation>
    <scope>NUCLEOTIDE SEQUENCE [LARGE SCALE GENOMIC DNA]</scope>
    <source>
        <strain evidence="5 6">DSM 3222</strain>
    </source>
</reference>
<dbReference type="PATRIC" id="fig|36849.3.peg.2491"/>
<dbReference type="PANTHER" id="PTHR43537">
    <property type="entry name" value="TRANSCRIPTIONAL REGULATOR, GNTR FAMILY"/>
    <property type="match status" value="1"/>
</dbReference>
<dbReference type="Pfam" id="PF00392">
    <property type="entry name" value="GntR"/>
    <property type="match status" value="1"/>
</dbReference>
<proteinExistence type="predicted"/>
<organism evidence="5 6">
    <name type="scientific">Oxobacter pfennigii</name>
    <dbReference type="NCBI Taxonomy" id="36849"/>
    <lineage>
        <taxon>Bacteria</taxon>
        <taxon>Bacillati</taxon>
        <taxon>Bacillota</taxon>
        <taxon>Clostridia</taxon>
        <taxon>Eubacteriales</taxon>
        <taxon>Clostridiaceae</taxon>
        <taxon>Oxobacter</taxon>
    </lineage>
</organism>
<accession>A0A0P8W854</accession>
<dbReference type="SUPFAM" id="SSF48008">
    <property type="entry name" value="GntR ligand-binding domain-like"/>
    <property type="match status" value="1"/>
</dbReference>
<dbReference type="Gene3D" id="1.20.120.530">
    <property type="entry name" value="GntR ligand-binding domain-like"/>
    <property type="match status" value="1"/>
</dbReference>
<dbReference type="InterPro" id="IPR036390">
    <property type="entry name" value="WH_DNA-bd_sf"/>
</dbReference>
<dbReference type="RefSeq" id="WP_054875388.1">
    <property type="nucleotide sequence ID" value="NZ_LKET01000032.1"/>
</dbReference>
<evidence type="ECO:0000256" key="3">
    <source>
        <dbReference type="ARBA" id="ARBA00023163"/>
    </source>
</evidence>
<keyword evidence="6" id="KW-1185">Reference proteome</keyword>
<evidence type="ECO:0000313" key="5">
    <source>
        <dbReference type="EMBL" id="KPU44199.1"/>
    </source>
</evidence>
<protein>
    <submittedName>
        <fullName evidence="5">HTH-type transcriptional regulator McbR</fullName>
    </submittedName>
</protein>
<dbReference type="GO" id="GO:0003677">
    <property type="term" value="F:DNA binding"/>
    <property type="evidence" value="ECO:0007669"/>
    <property type="project" value="UniProtKB-KW"/>
</dbReference>
<evidence type="ECO:0000256" key="2">
    <source>
        <dbReference type="ARBA" id="ARBA00023125"/>
    </source>
</evidence>